<dbReference type="Gene3D" id="1.20.59.10">
    <property type="entry name" value="Chorismate mutase"/>
    <property type="match status" value="1"/>
</dbReference>
<dbReference type="InterPro" id="IPR010951">
    <property type="entry name" value="CM_bact"/>
</dbReference>
<protein>
    <submittedName>
        <fullName evidence="4">Chorismate mutase</fullName>
    </submittedName>
</protein>
<organism evidence="4 5">
    <name type="scientific">Auraticoccus monumenti</name>
    <dbReference type="NCBI Taxonomy" id="675864"/>
    <lineage>
        <taxon>Bacteria</taxon>
        <taxon>Bacillati</taxon>
        <taxon>Actinomycetota</taxon>
        <taxon>Actinomycetes</taxon>
        <taxon>Propionibacteriales</taxon>
        <taxon>Propionibacteriaceae</taxon>
        <taxon>Auraticoccus</taxon>
    </lineage>
</organism>
<dbReference type="Pfam" id="PF01817">
    <property type="entry name" value="CM_2"/>
    <property type="match status" value="1"/>
</dbReference>
<gene>
    <name evidence="4" type="ORF">SAMN04489747_1731</name>
</gene>
<dbReference type="NCBIfam" id="NF006691">
    <property type="entry name" value="PRK09239.1"/>
    <property type="match status" value="1"/>
</dbReference>
<evidence type="ECO:0000313" key="4">
    <source>
        <dbReference type="EMBL" id="SDD78327.1"/>
    </source>
</evidence>
<dbReference type="InterPro" id="IPR036979">
    <property type="entry name" value="CM_dom_sf"/>
</dbReference>
<accession>A0A1G6XLY6</accession>
<keyword evidence="5" id="KW-1185">Reference proteome</keyword>
<dbReference type="InterPro" id="IPR036263">
    <property type="entry name" value="Chorismate_II_sf"/>
</dbReference>
<dbReference type="NCBIfam" id="TIGR01795">
    <property type="entry name" value="CM_mono_cladeE"/>
    <property type="match status" value="1"/>
</dbReference>
<dbReference type="SMART" id="SM00830">
    <property type="entry name" value="CM_2"/>
    <property type="match status" value="1"/>
</dbReference>
<dbReference type="GO" id="GO:0004106">
    <property type="term" value="F:chorismate mutase activity"/>
    <property type="evidence" value="ECO:0007669"/>
    <property type="project" value="InterPro"/>
</dbReference>
<evidence type="ECO:0000313" key="5">
    <source>
        <dbReference type="Proteomes" id="UP000198546"/>
    </source>
</evidence>
<dbReference type="Proteomes" id="UP000198546">
    <property type="component" value="Chromosome i"/>
</dbReference>
<feature type="compositionally biased region" description="Polar residues" evidence="2">
    <location>
        <begin position="108"/>
        <end position="126"/>
    </location>
</feature>
<dbReference type="PROSITE" id="PS51168">
    <property type="entry name" value="CHORISMATE_MUT_2"/>
    <property type="match status" value="1"/>
</dbReference>
<evidence type="ECO:0000256" key="2">
    <source>
        <dbReference type="SAM" id="MobiDB-lite"/>
    </source>
</evidence>
<dbReference type="SUPFAM" id="SSF48600">
    <property type="entry name" value="Chorismate mutase II"/>
    <property type="match status" value="1"/>
</dbReference>
<feature type="region of interest" description="Disordered" evidence="2">
    <location>
        <begin position="104"/>
        <end position="132"/>
    </location>
</feature>
<dbReference type="GO" id="GO:0046417">
    <property type="term" value="P:chorismate metabolic process"/>
    <property type="evidence" value="ECO:0007669"/>
    <property type="project" value="InterPro"/>
</dbReference>
<feature type="domain" description="Chorismate mutase" evidence="3">
    <location>
        <begin position="14"/>
        <end position="105"/>
    </location>
</feature>
<keyword evidence="1" id="KW-0413">Isomerase</keyword>
<dbReference type="InterPro" id="IPR051331">
    <property type="entry name" value="Chorismate_mutase-related"/>
</dbReference>
<dbReference type="STRING" id="675864.SAMN04489747_1731"/>
<dbReference type="PANTHER" id="PTHR38041">
    <property type="entry name" value="CHORISMATE MUTASE"/>
    <property type="match status" value="1"/>
</dbReference>
<name>A0A1G6XLY6_9ACTN</name>
<dbReference type="EMBL" id="LT629688">
    <property type="protein sequence ID" value="SDD78327.1"/>
    <property type="molecule type" value="Genomic_DNA"/>
</dbReference>
<evidence type="ECO:0000256" key="1">
    <source>
        <dbReference type="ARBA" id="ARBA00023235"/>
    </source>
</evidence>
<dbReference type="InterPro" id="IPR002701">
    <property type="entry name" value="CM_II_prokaryot"/>
</dbReference>
<sequence length="132" mass="13921">MTAGPADAGAPGGDEVRTELLRLRASIDNMDAALVHLLAERFKVTQRVGELKASHGLPPADPEREARQIARLRALAEDARLDPEFAEKFLTFVVAEVVRHHEAIASGQGVSEQGASEQGVSEQGASEQGGGA</sequence>
<dbReference type="PANTHER" id="PTHR38041:SF1">
    <property type="entry name" value="CHORISMATE MUTASE"/>
    <property type="match status" value="1"/>
</dbReference>
<evidence type="ECO:0000259" key="3">
    <source>
        <dbReference type="PROSITE" id="PS51168"/>
    </source>
</evidence>
<reference evidence="4 5" key="1">
    <citation type="submission" date="2016-10" db="EMBL/GenBank/DDBJ databases">
        <authorList>
            <person name="de Groot N.N."/>
        </authorList>
    </citation>
    <scope>NUCLEOTIDE SEQUENCE [LARGE SCALE GENOMIC DNA]</scope>
    <source>
        <strain evidence="4 5">MON 2.2</strain>
    </source>
</reference>
<dbReference type="GO" id="GO:0009697">
    <property type="term" value="P:salicylic acid biosynthetic process"/>
    <property type="evidence" value="ECO:0007669"/>
    <property type="project" value="TreeGrafter"/>
</dbReference>
<dbReference type="AlphaFoldDB" id="A0A1G6XLY6"/>
<proteinExistence type="predicted"/>